<evidence type="ECO:0000313" key="6">
    <source>
        <dbReference type="EMBL" id="CEM52000.1"/>
    </source>
</evidence>
<evidence type="ECO:0000256" key="3">
    <source>
        <dbReference type="ARBA" id="ARBA00022801"/>
    </source>
</evidence>
<feature type="compositionally biased region" description="Polar residues" evidence="4">
    <location>
        <begin position="274"/>
        <end position="289"/>
    </location>
</feature>
<name>A0A0G4I4U2_9ALVE</name>
<dbReference type="GO" id="GO:0101005">
    <property type="term" value="F:deubiquitinase activity"/>
    <property type="evidence" value="ECO:0007669"/>
    <property type="project" value="TreeGrafter"/>
</dbReference>
<dbReference type="GO" id="GO:0006508">
    <property type="term" value="P:proteolysis"/>
    <property type="evidence" value="ECO:0007669"/>
    <property type="project" value="UniProtKB-KW"/>
</dbReference>
<dbReference type="PANTHER" id="PTHR12378:SF80">
    <property type="entry name" value="IP06716P-RELATED"/>
    <property type="match status" value="1"/>
</dbReference>
<evidence type="ECO:0000256" key="1">
    <source>
        <dbReference type="ARBA" id="ARBA00008140"/>
    </source>
</evidence>
<dbReference type="InterPro" id="IPR042266">
    <property type="entry name" value="PPPDE_sf"/>
</dbReference>
<evidence type="ECO:0000256" key="2">
    <source>
        <dbReference type="ARBA" id="ARBA00022670"/>
    </source>
</evidence>
<dbReference type="VEuPathDB" id="CryptoDB:Cvel_11011"/>
<comment type="similarity">
    <text evidence="1">Belongs to the DeSI family.</text>
</comment>
<feature type="compositionally biased region" description="Basic and acidic residues" evidence="4">
    <location>
        <begin position="231"/>
        <end position="250"/>
    </location>
</feature>
<evidence type="ECO:0000259" key="5">
    <source>
        <dbReference type="PROSITE" id="PS51858"/>
    </source>
</evidence>
<feature type="region of interest" description="Disordered" evidence="4">
    <location>
        <begin position="218"/>
        <end position="335"/>
    </location>
</feature>
<sequence>MAPQFREKGLVHVEVVVGEWNFAYLKHQGIFSRKSVPVPVSVSATSDSEEEKPKKKVIELGATSKTEKEVLQILDAMQKEGWDEWSYLLMEKNCQHFAEEFVDRLRSSEPMNILPFPVEIRALADTGVSVFGKQKQNKRPKNFEEIRSAPANLPSSLFWREQEEQTKKWFARQRQKREEADRWEARNAEVQAFTRRYKRSHPNARDADVANAFIEMKRQEPQQQQQQQLDSRGRARQTETERERERDHRGGRVAVSVSIPSPAQEIGGDLMSVRSPSVSSRILPQGQSRDSFRQPSGIAKSSLRPTVSRQESDTPRPSFERHPEGRVLIPHMSVSRPQPAYRLSSMSGNSFENPISAPLYAHTAQRETPTKGGAQRVSQQKHETQIHSLSVGGHISNEVCDNSGEVDLEGGVRGPLPPPHPHAGALSSPSTSATSGWGLTTAWEGICGFFGLGKGPAVMDGNEREKGGEGERVQRVNWIESV</sequence>
<feature type="compositionally biased region" description="Basic and acidic residues" evidence="4">
    <location>
        <begin position="310"/>
        <end position="325"/>
    </location>
</feature>
<organism evidence="6">
    <name type="scientific">Chromera velia CCMP2878</name>
    <dbReference type="NCBI Taxonomy" id="1169474"/>
    <lineage>
        <taxon>Eukaryota</taxon>
        <taxon>Sar</taxon>
        <taxon>Alveolata</taxon>
        <taxon>Colpodellida</taxon>
        <taxon>Chromeraceae</taxon>
        <taxon>Chromera</taxon>
    </lineage>
</organism>
<dbReference type="GO" id="GO:0016579">
    <property type="term" value="P:protein deubiquitination"/>
    <property type="evidence" value="ECO:0007669"/>
    <property type="project" value="TreeGrafter"/>
</dbReference>
<dbReference type="Gene3D" id="3.90.1720.30">
    <property type="entry name" value="PPPDE domains"/>
    <property type="match status" value="1"/>
</dbReference>
<protein>
    <recommendedName>
        <fullName evidence="5">PPPDE domain-containing protein</fullName>
    </recommendedName>
</protein>
<dbReference type="Pfam" id="PF05903">
    <property type="entry name" value="Peptidase_C97"/>
    <property type="match status" value="1"/>
</dbReference>
<reference evidence="6" key="1">
    <citation type="submission" date="2014-11" db="EMBL/GenBank/DDBJ databases">
        <authorList>
            <person name="Otto D Thomas"/>
            <person name="Naeem Raeece"/>
        </authorList>
    </citation>
    <scope>NUCLEOTIDE SEQUENCE</scope>
</reference>
<dbReference type="PANTHER" id="PTHR12378">
    <property type="entry name" value="DESUMOYLATING ISOPEPTIDASE"/>
    <property type="match status" value="1"/>
</dbReference>
<gene>
    <name evidence="6" type="ORF">Cvel_11011</name>
</gene>
<dbReference type="InterPro" id="IPR008580">
    <property type="entry name" value="PPPDE_dom"/>
</dbReference>
<dbReference type="PROSITE" id="PS51858">
    <property type="entry name" value="PPPDE"/>
    <property type="match status" value="1"/>
</dbReference>
<feature type="region of interest" description="Disordered" evidence="4">
    <location>
        <begin position="365"/>
        <end position="435"/>
    </location>
</feature>
<accession>A0A0G4I4U2</accession>
<evidence type="ECO:0000256" key="4">
    <source>
        <dbReference type="SAM" id="MobiDB-lite"/>
    </source>
</evidence>
<keyword evidence="2" id="KW-0645">Protease</keyword>
<proteinExistence type="inferred from homology"/>
<feature type="domain" description="PPPDE" evidence="5">
    <location>
        <begin position="1"/>
        <end position="125"/>
    </location>
</feature>
<keyword evidence="3" id="KW-0378">Hydrolase</keyword>
<dbReference type="AlphaFoldDB" id="A0A0G4I4U2"/>
<dbReference type="EMBL" id="CDMZ01005116">
    <property type="protein sequence ID" value="CEM52000.1"/>
    <property type="molecule type" value="Genomic_DNA"/>
</dbReference>